<dbReference type="PANTHER" id="PTHR46825">
    <property type="entry name" value="D-ALANYL-D-ALANINE-CARBOXYPEPTIDASE/ENDOPEPTIDASE AMPH"/>
    <property type="match status" value="1"/>
</dbReference>
<evidence type="ECO:0000313" key="4">
    <source>
        <dbReference type="Proteomes" id="UP000638313"/>
    </source>
</evidence>
<feature type="domain" description="Beta-lactamase-related" evidence="2">
    <location>
        <begin position="40"/>
        <end position="359"/>
    </location>
</feature>
<dbReference type="SUPFAM" id="SSF56601">
    <property type="entry name" value="beta-lactamase/transpeptidase-like"/>
    <property type="match status" value="1"/>
</dbReference>
<dbReference type="Pfam" id="PF00144">
    <property type="entry name" value="Beta-lactamase"/>
    <property type="match status" value="1"/>
</dbReference>
<organism evidence="3 4">
    <name type="scientific">Streptomyces mashuensis</name>
    <dbReference type="NCBI Taxonomy" id="33904"/>
    <lineage>
        <taxon>Bacteria</taxon>
        <taxon>Bacillati</taxon>
        <taxon>Actinomycetota</taxon>
        <taxon>Actinomycetes</taxon>
        <taxon>Kitasatosporales</taxon>
        <taxon>Streptomycetaceae</taxon>
        <taxon>Streptomyces</taxon>
    </lineage>
</organism>
<reference evidence="3" key="2">
    <citation type="submission" date="2020-09" db="EMBL/GenBank/DDBJ databases">
        <authorList>
            <person name="Sun Q."/>
            <person name="Ohkuma M."/>
        </authorList>
    </citation>
    <scope>NUCLEOTIDE SEQUENCE</scope>
    <source>
        <strain evidence="3">JCM 4059</strain>
    </source>
</reference>
<dbReference type="Proteomes" id="UP000638313">
    <property type="component" value="Unassembled WGS sequence"/>
</dbReference>
<dbReference type="InterPro" id="IPR001466">
    <property type="entry name" value="Beta-lactam-related"/>
</dbReference>
<keyword evidence="4" id="KW-1185">Reference proteome</keyword>
<dbReference type="AlphaFoldDB" id="A0A919B4B1"/>
<gene>
    <name evidence="3" type="ORF">GCM10010218_28660</name>
</gene>
<protein>
    <submittedName>
        <fullName evidence="3">Serine hydrolase</fullName>
    </submittedName>
</protein>
<dbReference type="EMBL" id="BNBD01000005">
    <property type="protein sequence ID" value="GHF45722.1"/>
    <property type="molecule type" value="Genomic_DNA"/>
</dbReference>
<feature type="signal peptide" evidence="1">
    <location>
        <begin position="1"/>
        <end position="18"/>
    </location>
</feature>
<dbReference type="GO" id="GO:0016787">
    <property type="term" value="F:hydrolase activity"/>
    <property type="evidence" value="ECO:0007669"/>
    <property type="project" value="UniProtKB-KW"/>
</dbReference>
<feature type="chain" id="PRO_5039664881" evidence="1">
    <location>
        <begin position="19"/>
        <end position="379"/>
    </location>
</feature>
<dbReference type="RefSeq" id="WP_190129933.1">
    <property type="nucleotide sequence ID" value="NZ_BNBD01000005.1"/>
</dbReference>
<dbReference type="PANTHER" id="PTHR46825:SF7">
    <property type="entry name" value="D-ALANYL-D-ALANINE CARBOXYPEPTIDASE"/>
    <property type="match status" value="1"/>
</dbReference>
<reference evidence="3" key="1">
    <citation type="journal article" date="2014" name="Int. J. Syst. Evol. Microbiol.">
        <title>Complete genome sequence of Corynebacterium casei LMG S-19264T (=DSM 44701T), isolated from a smear-ripened cheese.</title>
        <authorList>
            <consortium name="US DOE Joint Genome Institute (JGI-PGF)"/>
            <person name="Walter F."/>
            <person name="Albersmeier A."/>
            <person name="Kalinowski J."/>
            <person name="Ruckert C."/>
        </authorList>
    </citation>
    <scope>NUCLEOTIDE SEQUENCE</scope>
    <source>
        <strain evidence="3">JCM 4059</strain>
    </source>
</reference>
<evidence type="ECO:0000256" key="1">
    <source>
        <dbReference type="SAM" id="SignalP"/>
    </source>
</evidence>
<proteinExistence type="predicted"/>
<comment type="caution">
    <text evidence="3">The sequence shown here is derived from an EMBL/GenBank/DDBJ whole genome shotgun (WGS) entry which is preliminary data.</text>
</comment>
<name>A0A919B4B1_9ACTN</name>
<dbReference type="Gene3D" id="3.40.710.10">
    <property type="entry name" value="DD-peptidase/beta-lactamase superfamily"/>
    <property type="match status" value="1"/>
</dbReference>
<dbReference type="InterPro" id="IPR050491">
    <property type="entry name" value="AmpC-like"/>
</dbReference>
<keyword evidence="3" id="KW-0378">Hydrolase</keyword>
<keyword evidence="1" id="KW-0732">Signal</keyword>
<evidence type="ECO:0000313" key="3">
    <source>
        <dbReference type="EMBL" id="GHF45722.1"/>
    </source>
</evidence>
<sequence>MRHLLAVLAVVTALTVTAAAGPGSRPEPRAGRALQAALDRVVADGAVGATATVREGRRTMRLRAGAATLDGGQPGSARAPAPVPLRGRFRIGSVTKTFVATVLLQLAAEGRLGLDDPVRRHLPGLLPPDKDAVTVRMLLHHSSGLPSYVSAIPAEGAAFLRNRYRHYDARDLVARVADAPLLFPPGSRWSYSDTNYIVAGLLVTAVTGRTWNAEVTDRIVRPLGLRATSAPEDDPRLPGPHAHGYFRASPDAAPVDISELNPSLAGAAGAMISSADDLDRFLTALVGGRLLPPAQTAELLRSDAAAQGYGLGIHRFRTSCGIDALGHNGEIHGYFTLAVTTPDRTRRVVASVTTRAFPLAAGQPLAASLGSMLEAALCG</sequence>
<accession>A0A919B4B1</accession>
<evidence type="ECO:0000259" key="2">
    <source>
        <dbReference type="Pfam" id="PF00144"/>
    </source>
</evidence>
<dbReference type="InterPro" id="IPR012338">
    <property type="entry name" value="Beta-lactam/transpept-like"/>
</dbReference>